<dbReference type="OrthoDB" id="1820388at2"/>
<name>A0A1I0RXW2_9FIRM</name>
<dbReference type="Proteomes" id="UP000199701">
    <property type="component" value="Unassembled WGS sequence"/>
</dbReference>
<organism evidence="1 2">
    <name type="scientific">[Clostridium] fimetarium</name>
    <dbReference type="NCBI Taxonomy" id="99656"/>
    <lineage>
        <taxon>Bacteria</taxon>
        <taxon>Bacillati</taxon>
        <taxon>Bacillota</taxon>
        <taxon>Clostridia</taxon>
        <taxon>Lachnospirales</taxon>
        <taxon>Lachnospiraceae</taxon>
    </lineage>
</organism>
<keyword evidence="2" id="KW-1185">Reference proteome</keyword>
<evidence type="ECO:0000313" key="2">
    <source>
        <dbReference type="Proteomes" id="UP000199701"/>
    </source>
</evidence>
<dbReference type="SUPFAM" id="SSF55144">
    <property type="entry name" value="LigT-like"/>
    <property type="match status" value="1"/>
</dbReference>
<sequence>MKDKFLCVMAGYDDNTEKFLADIQNRLNKNGFDGNHTKDLPQHITLGTFPVDKESDIVSLVKKIANETRQFEITFNHIGIFGGSKVLFIAPDTNFSLLQLKENFGECFNWTPHTTMLIDDVENINRAIPIVAEYFRSFKGQVQTIHLYEFWPTRHILTLRFVD</sequence>
<dbReference type="InterPro" id="IPR009097">
    <property type="entry name" value="Cyclic_Pdiesterase"/>
</dbReference>
<accession>A0A1I0RXW2</accession>
<dbReference type="EMBL" id="FOJI01000033">
    <property type="protein sequence ID" value="SEW46452.1"/>
    <property type="molecule type" value="Genomic_DNA"/>
</dbReference>
<keyword evidence="1" id="KW-0436">Ligase</keyword>
<dbReference type="STRING" id="99656.SAMN05421659_1333"/>
<dbReference type="Gene3D" id="3.90.1140.10">
    <property type="entry name" value="Cyclic phosphodiesterase"/>
    <property type="match status" value="1"/>
</dbReference>
<evidence type="ECO:0000313" key="1">
    <source>
        <dbReference type="EMBL" id="SEW46452.1"/>
    </source>
</evidence>
<reference evidence="1 2" key="1">
    <citation type="submission" date="2016-10" db="EMBL/GenBank/DDBJ databases">
        <authorList>
            <person name="de Groot N.N."/>
        </authorList>
    </citation>
    <scope>NUCLEOTIDE SEQUENCE [LARGE SCALE GENOMIC DNA]</scope>
    <source>
        <strain evidence="1 2">DSM 9179</strain>
    </source>
</reference>
<dbReference type="RefSeq" id="WP_092458387.1">
    <property type="nucleotide sequence ID" value="NZ_FOJI01000033.1"/>
</dbReference>
<dbReference type="Pfam" id="PF13563">
    <property type="entry name" value="2_5_RNA_ligase2"/>
    <property type="match status" value="1"/>
</dbReference>
<protein>
    <submittedName>
        <fullName evidence="1">2'-5' RNA ligase superfamily protein</fullName>
    </submittedName>
</protein>
<dbReference type="GO" id="GO:0016874">
    <property type="term" value="F:ligase activity"/>
    <property type="evidence" value="ECO:0007669"/>
    <property type="project" value="UniProtKB-KW"/>
</dbReference>
<gene>
    <name evidence="1" type="ORF">SAMN05421659_1333</name>
</gene>
<proteinExistence type="predicted"/>
<dbReference type="AlphaFoldDB" id="A0A1I0RXW2"/>